<dbReference type="GO" id="GO:0006355">
    <property type="term" value="P:regulation of DNA-templated transcription"/>
    <property type="evidence" value="ECO:0007669"/>
    <property type="project" value="InterPro"/>
</dbReference>
<name>A0A7D5HN62_9PSED</name>
<organism evidence="7 8">
    <name type="scientific">Pseudomonas eucalypticola</name>
    <dbReference type="NCBI Taxonomy" id="2599595"/>
    <lineage>
        <taxon>Bacteria</taxon>
        <taxon>Pseudomonadati</taxon>
        <taxon>Pseudomonadota</taxon>
        <taxon>Gammaproteobacteria</taxon>
        <taxon>Pseudomonadales</taxon>
        <taxon>Pseudomonadaceae</taxon>
        <taxon>Pseudomonas</taxon>
    </lineage>
</organism>
<dbReference type="GO" id="GO:0000156">
    <property type="term" value="F:phosphorelay response regulator activity"/>
    <property type="evidence" value="ECO:0007669"/>
    <property type="project" value="TreeGrafter"/>
</dbReference>
<keyword evidence="2" id="KW-0597">Phosphoprotein</keyword>
<dbReference type="InterPro" id="IPR001789">
    <property type="entry name" value="Sig_transdc_resp-reg_receiver"/>
</dbReference>
<evidence type="ECO:0000259" key="6">
    <source>
        <dbReference type="PROSITE" id="PS51755"/>
    </source>
</evidence>
<feature type="domain" description="Response regulatory" evidence="5">
    <location>
        <begin position="3"/>
        <end position="117"/>
    </location>
</feature>
<accession>A0A7D5HN62</accession>
<dbReference type="PANTHER" id="PTHR48111:SF76">
    <property type="entry name" value="TWO-COMPONENT RESPONSE REGULATOR"/>
    <property type="match status" value="1"/>
</dbReference>
<keyword evidence="4" id="KW-0175">Coiled coil</keyword>
<dbReference type="InterPro" id="IPR039420">
    <property type="entry name" value="WalR-like"/>
</dbReference>
<dbReference type="Gene3D" id="6.10.250.690">
    <property type="match status" value="1"/>
</dbReference>
<evidence type="ECO:0000313" key="7">
    <source>
        <dbReference type="EMBL" id="QKZ04168.1"/>
    </source>
</evidence>
<dbReference type="Pfam" id="PF00486">
    <property type="entry name" value="Trans_reg_C"/>
    <property type="match status" value="1"/>
</dbReference>
<evidence type="ECO:0000256" key="4">
    <source>
        <dbReference type="SAM" id="Coils"/>
    </source>
</evidence>
<dbReference type="Gene3D" id="1.10.10.10">
    <property type="entry name" value="Winged helix-like DNA-binding domain superfamily/Winged helix DNA-binding domain"/>
    <property type="match status" value="1"/>
</dbReference>
<dbReference type="GO" id="GO:0000976">
    <property type="term" value="F:transcription cis-regulatory region binding"/>
    <property type="evidence" value="ECO:0007669"/>
    <property type="project" value="TreeGrafter"/>
</dbReference>
<dbReference type="GO" id="GO:0005829">
    <property type="term" value="C:cytosol"/>
    <property type="evidence" value="ECO:0007669"/>
    <property type="project" value="TreeGrafter"/>
</dbReference>
<dbReference type="SMART" id="SM00862">
    <property type="entry name" value="Trans_reg_C"/>
    <property type="match status" value="1"/>
</dbReference>
<dbReference type="Pfam" id="PF00072">
    <property type="entry name" value="Response_reg"/>
    <property type="match status" value="1"/>
</dbReference>
<dbReference type="PROSITE" id="PS51755">
    <property type="entry name" value="OMPR_PHOB"/>
    <property type="match status" value="1"/>
</dbReference>
<evidence type="ECO:0000256" key="2">
    <source>
        <dbReference type="PROSITE-ProRule" id="PRU00169"/>
    </source>
</evidence>
<dbReference type="EMBL" id="CP056030">
    <property type="protein sequence ID" value="QKZ04168.1"/>
    <property type="molecule type" value="Genomic_DNA"/>
</dbReference>
<dbReference type="KEGG" id="pez:HWQ56_10390"/>
<dbReference type="InterPro" id="IPR036388">
    <property type="entry name" value="WH-like_DNA-bd_sf"/>
</dbReference>
<reference evidence="7 8" key="1">
    <citation type="submission" date="2020-06" db="EMBL/GenBank/DDBJ databases">
        <title>Pseudomonas eucalypticola sp. nov., an endophyte of Eucalyptus dunnii leaves with biocontrol ability of eucalyptus leaf blight.</title>
        <authorList>
            <person name="Liu Y."/>
            <person name="Song Z."/>
            <person name="Zeng H."/>
            <person name="Lu M."/>
            <person name="Wang X."/>
            <person name="Lian X."/>
            <person name="Zhang Q."/>
        </authorList>
    </citation>
    <scope>NUCLEOTIDE SEQUENCE [LARGE SCALE GENOMIC DNA]</scope>
    <source>
        <strain evidence="7 8">NP-1</strain>
    </source>
</reference>
<dbReference type="PROSITE" id="PS50110">
    <property type="entry name" value="RESPONSE_REGULATORY"/>
    <property type="match status" value="1"/>
</dbReference>
<proteinExistence type="predicted"/>
<evidence type="ECO:0000256" key="3">
    <source>
        <dbReference type="PROSITE-ProRule" id="PRU01091"/>
    </source>
</evidence>
<evidence type="ECO:0000256" key="1">
    <source>
        <dbReference type="ARBA" id="ARBA00023125"/>
    </source>
</evidence>
<feature type="DNA-binding region" description="OmpR/PhoB-type" evidence="3">
    <location>
        <begin position="127"/>
        <end position="225"/>
    </location>
</feature>
<keyword evidence="1 3" id="KW-0238">DNA-binding</keyword>
<feature type="modified residue" description="4-aspartylphosphate" evidence="2">
    <location>
        <position position="52"/>
    </location>
</feature>
<dbReference type="InterPro" id="IPR001867">
    <property type="entry name" value="OmpR/PhoB-type_DNA-bd"/>
</dbReference>
<dbReference type="CDD" id="cd00383">
    <property type="entry name" value="trans_reg_C"/>
    <property type="match status" value="1"/>
</dbReference>
<evidence type="ECO:0000259" key="5">
    <source>
        <dbReference type="PROSITE" id="PS50110"/>
    </source>
</evidence>
<dbReference type="GO" id="GO:0032993">
    <property type="term" value="C:protein-DNA complex"/>
    <property type="evidence" value="ECO:0007669"/>
    <property type="project" value="TreeGrafter"/>
</dbReference>
<dbReference type="AlphaFoldDB" id="A0A7D5HN62"/>
<dbReference type="RefSeq" id="WP_176570387.1">
    <property type="nucleotide sequence ID" value="NZ_CP056030.1"/>
</dbReference>
<dbReference type="Proteomes" id="UP000509568">
    <property type="component" value="Chromosome"/>
</dbReference>
<dbReference type="Gene3D" id="3.40.50.2300">
    <property type="match status" value="1"/>
</dbReference>
<feature type="domain" description="OmpR/PhoB-type" evidence="6">
    <location>
        <begin position="127"/>
        <end position="225"/>
    </location>
</feature>
<gene>
    <name evidence="7" type="ORF">HWQ56_10390</name>
</gene>
<dbReference type="SMART" id="SM00448">
    <property type="entry name" value="REC"/>
    <property type="match status" value="1"/>
</dbReference>
<feature type="coiled-coil region" evidence="4">
    <location>
        <begin position="106"/>
        <end position="133"/>
    </location>
</feature>
<keyword evidence="8" id="KW-1185">Reference proteome</keyword>
<sequence length="226" mass="25197">MRKVLCIEDDPVVSQEIASELSRAGFTVECVADGAEGLARGLVGGFDVITLDRMLPGMDGLQVITSLRRAGIRTPVMMISALSNVDERLNGLRAGGDDYLVKPFASEEMAARIEVLLRRHEDINERATQLNLDDLMLDLLIREVCCADQRMALPQMEFKLLEFLMRNAGKIVTRALIFEQVWGYHFDPGTKLIDVHLARLRRKLEQLGCRPAITTIRGTGFVLASQ</sequence>
<dbReference type="PANTHER" id="PTHR48111">
    <property type="entry name" value="REGULATOR OF RPOS"/>
    <property type="match status" value="1"/>
</dbReference>
<protein>
    <submittedName>
        <fullName evidence="7">Response regulator transcription factor</fullName>
    </submittedName>
</protein>
<dbReference type="SUPFAM" id="SSF52172">
    <property type="entry name" value="CheY-like"/>
    <property type="match status" value="1"/>
</dbReference>
<dbReference type="InterPro" id="IPR011006">
    <property type="entry name" value="CheY-like_superfamily"/>
</dbReference>
<evidence type="ECO:0000313" key="8">
    <source>
        <dbReference type="Proteomes" id="UP000509568"/>
    </source>
</evidence>